<sequence length="200" mass="23334">MTVTILLVIIIVLCSYLWYKQIHKYHFILYPTNLLIAIILSNESPNYITFGFVSLVFFTVVMFAGVLDKGVLRKRLLMIRAELAVLGTIYIIPHFLAYTELVLEDIGLFRATVEYYIGLIIAIILIPLTITSFPYIRKQMNFKQWKKLHLLAYGVYGLIAIHLIIQNTIRIWLYVGLFLIYLVFRLYTMHTSPSVKRLPQ</sequence>
<reference evidence="7 8" key="1">
    <citation type="submission" date="2020-02" db="EMBL/GenBank/DDBJ databases">
        <authorList>
            <person name="Zheng R.K."/>
            <person name="Sun C.M."/>
        </authorList>
    </citation>
    <scope>NUCLEOTIDE SEQUENCE [LARGE SCALE GENOMIC DNA]</scope>
    <source>
        <strain evidence="8">zrk13</strain>
    </source>
</reference>
<feature type="transmembrane region" description="Helical" evidence="5">
    <location>
        <begin position="47"/>
        <end position="67"/>
    </location>
</feature>
<evidence type="ECO:0000256" key="4">
    <source>
        <dbReference type="ARBA" id="ARBA00023136"/>
    </source>
</evidence>
<evidence type="ECO:0000259" key="6">
    <source>
        <dbReference type="Pfam" id="PF01794"/>
    </source>
</evidence>
<dbReference type="AlphaFoldDB" id="A0A7L7KSH5"/>
<feature type="transmembrane region" description="Helical" evidence="5">
    <location>
        <begin position="116"/>
        <end position="136"/>
    </location>
</feature>
<feature type="domain" description="Ferric oxidoreductase" evidence="6">
    <location>
        <begin position="50"/>
        <end position="158"/>
    </location>
</feature>
<feature type="transmembrane region" description="Helical" evidence="5">
    <location>
        <begin position="148"/>
        <end position="165"/>
    </location>
</feature>
<evidence type="ECO:0000313" key="8">
    <source>
        <dbReference type="Proteomes" id="UP000514720"/>
    </source>
</evidence>
<keyword evidence="8" id="KW-1185">Reference proteome</keyword>
<evidence type="ECO:0000256" key="1">
    <source>
        <dbReference type="ARBA" id="ARBA00004141"/>
    </source>
</evidence>
<protein>
    <recommendedName>
        <fullName evidence="6">Ferric oxidoreductase domain-containing protein</fullName>
    </recommendedName>
</protein>
<accession>A0A7L7KSH5</accession>
<organism evidence="7 8">
    <name type="scientific">Candidatus Xianfuyuplasma coldseepsis</name>
    <dbReference type="NCBI Taxonomy" id="2782163"/>
    <lineage>
        <taxon>Bacteria</taxon>
        <taxon>Bacillati</taxon>
        <taxon>Mycoplasmatota</taxon>
        <taxon>Mollicutes</taxon>
        <taxon>Candidatus Izemoplasmatales</taxon>
        <taxon>Candidatus Izemoplasmataceae</taxon>
        <taxon>Candidatus Xianfuyuplasma</taxon>
    </lineage>
</organism>
<dbReference type="RefSeq" id="WP_258877578.1">
    <property type="nucleotide sequence ID" value="NZ_CP048914.1"/>
</dbReference>
<keyword evidence="3 5" id="KW-1133">Transmembrane helix</keyword>
<keyword evidence="4 5" id="KW-0472">Membrane</keyword>
<feature type="transmembrane region" description="Helical" evidence="5">
    <location>
        <begin position="79"/>
        <end position="96"/>
    </location>
</feature>
<evidence type="ECO:0000256" key="5">
    <source>
        <dbReference type="SAM" id="Phobius"/>
    </source>
</evidence>
<dbReference type="KEGG" id="xcl:G4Z02_08440"/>
<dbReference type="Proteomes" id="UP000514720">
    <property type="component" value="Chromosome"/>
</dbReference>
<dbReference type="Pfam" id="PF01794">
    <property type="entry name" value="Ferric_reduct"/>
    <property type="match status" value="1"/>
</dbReference>
<evidence type="ECO:0000313" key="7">
    <source>
        <dbReference type="EMBL" id="QMS85771.1"/>
    </source>
</evidence>
<keyword evidence="2 5" id="KW-0812">Transmembrane</keyword>
<dbReference type="GO" id="GO:0016020">
    <property type="term" value="C:membrane"/>
    <property type="evidence" value="ECO:0007669"/>
    <property type="project" value="UniProtKB-SubCell"/>
</dbReference>
<evidence type="ECO:0000256" key="2">
    <source>
        <dbReference type="ARBA" id="ARBA00022692"/>
    </source>
</evidence>
<proteinExistence type="predicted"/>
<evidence type="ECO:0000256" key="3">
    <source>
        <dbReference type="ARBA" id="ARBA00022989"/>
    </source>
</evidence>
<dbReference type="InterPro" id="IPR013130">
    <property type="entry name" value="Fe3_Rdtase_TM_dom"/>
</dbReference>
<feature type="transmembrane region" description="Helical" evidence="5">
    <location>
        <begin position="171"/>
        <end position="188"/>
    </location>
</feature>
<dbReference type="EMBL" id="CP048914">
    <property type="protein sequence ID" value="QMS85771.1"/>
    <property type="molecule type" value="Genomic_DNA"/>
</dbReference>
<gene>
    <name evidence="7" type="ORF">G4Z02_08440</name>
</gene>
<comment type="subcellular location">
    <subcellularLocation>
        <location evidence="1">Membrane</location>
        <topology evidence="1">Multi-pass membrane protein</topology>
    </subcellularLocation>
</comment>
<name>A0A7L7KSH5_9MOLU</name>